<evidence type="ECO:0000256" key="6">
    <source>
        <dbReference type="ARBA" id="ARBA00024898"/>
    </source>
</evidence>
<comment type="subcellular location">
    <subcellularLocation>
        <location evidence="1">Cytoplasm</location>
    </subcellularLocation>
</comment>
<dbReference type="PANTHER" id="PTHR21635:SF0">
    <property type="entry name" value="LEUCINE ZIPPER TRANSCRIPTION FACTOR-LIKE PROTEIN 1"/>
    <property type="match status" value="1"/>
</dbReference>
<protein>
    <recommendedName>
        <fullName evidence="3">Leucine zipper transcription factor-like protein 1</fullName>
    </recommendedName>
</protein>
<feature type="non-terminal residue" evidence="8">
    <location>
        <position position="1"/>
    </location>
</feature>
<reference evidence="8" key="1">
    <citation type="submission" date="2023-10" db="EMBL/GenBank/DDBJ databases">
        <title>Genome assembly of Pristionchus species.</title>
        <authorList>
            <person name="Yoshida K."/>
            <person name="Sommer R.J."/>
        </authorList>
    </citation>
    <scope>NUCLEOTIDE SEQUENCE</scope>
    <source>
        <strain evidence="8">RS5133</strain>
    </source>
</reference>
<comment type="subunit">
    <text evidence="7">Self-associates. Interacts with BBS9; the interaction mediates the association of LZTL1 with the BBsome complex and regulates BBSome ciliary trafficking.</text>
</comment>
<evidence type="ECO:0000256" key="5">
    <source>
        <dbReference type="ARBA" id="ARBA00023054"/>
    </source>
</evidence>
<dbReference type="PANTHER" id="PTHR21635">
    <property type="entry name" value="LEUCINE ZIPPER TRANSCRIPTION FACTOR LIKE"/>
    <property type="match status" value="1"/>
</dbReference>
<evidence type="ECO:0000256" key="7">
    <source>
        <dbReference type="ARBA" id="ARBA00026004"/>
    </source>
</evidence>
<dbReference type="AlphaFoldDB" id="A0AAV5W9F3"/>
<comment type="caution">
    <text evidence="8">The sequence shown here is derived from an EMBL/GenBank/DDBJ whole genome shotgun (WGS) entry which is preliminary data.</text>
</comment>
<evidence type="ECO:0000256" key="4">
    <source>
        <dbReference type="ARBA" id="ARBA00022490"/>
    </source>
</evidence>
<gene>
    <name evidence="8" type="ORF">PFISCL1PPCAC_19440</name>
</gene>
<evidence type="ECO:0000256" key="2">
    <source>
        <dbReference type="ARBA" id="ARBA00008868"/>
    </source>
</evidence>
<sequence>IKVTMENELAVNSAHAFSLCQYLAFSRGERASRVESIKDVIEQQSKKLKEAHYTKDEVKKILGTTTNLVEIEVNKELINISHNTFLLLRQLMKQAEESNATLKMNLSEIQNIELLNAVAQFEKDISDKKAERTATILKDPSMLDESIKNLSSDFVSEFYRNDLINLTNALQKSSIEHDSSVSALRQKMQKTEENLAMEGKIRNQEQKRISDMEKAQLEMEQRMRHIAKQLSLKEAELEKKFQSTNTYINMQKILQSKNSMIQRLRKGKADDEDIEATD</sequence>
<accession>A0AAV5W9F3</accession>
<dbReference type="EMBL" id="BTSY01000005">
    <property type="protein sequence ID" value="GMT28143.1"/>
    <property type="molecule type" value="Genomic_DNA"/>
</dbReference>
<dbReference type="InterPro" id="IPR026157">
    <property type="entry name" value="LZTFL1"/>
</dbReference>
<evidence type="ECO:0000256" key="3">
    <source>
        <dbReference type="ARBA" id="ARBA00018920"/>
    </source>
</evidence>
<keyword evidence="5" id="KW-0175">Coiled coil</keyword>
<dbReference type="Pfam" id="PF15294">
    <property type="entry name" value="Leu_zip"/>
    <property type="match status" value="2"/>
</dbReference>
<dbReference type="GO" id="GO:1903565">
    <property type="term" value="P:negative regulation of protein localization to cilium"/>
    <property type="evidence" value="ECO:0007669"/>
    <property type="project" value="TreeGrafter"/>
</dbReference>
<comment type="similarity">
    <text evidence="2">Belongs to the LZTFL1 family.</text>
</comment>
<comment type="function">
    <text evidence="6">Regulates ciliary localization of the BBSome complex. Together with the BBSome complex, controls SMO ciliary trafficking and contributes to the sonic hedgehog (SHH) pathway regulation. May play a role in neurite outgrowth. May have tumor suppressor function.</text>
</comment>
<keyword evidence="4" id="KW-0963">Cytoplasm</keyword>
<organism evidence="8 9">
    <name type="scientific">Pristionchus fissidentatus</name>
    <dbReference type="NCBI Taxonomy" id="1538716"/>
    <lineage>
        <taxon>Eukaryota</taxon>
        <taxon>Metazoa</taxon>
        <taxon>Ecdysozoa</taxon>
        <taxon>Nematoda</taxon>
        <taxon>Chromadorea</taxon>
        <taxon>Rhabditida</taxon>
        <taxon>Rhabditina</taxon>
        <taxon>Diplogasteromorpha</taxon>
        <taxon>Diplogasteroidea</taxon>
        <taxon>Neodiplogasteridae</taxon>
        <taxon>Pristionchus</taxon>
    </lineage>
</organism>
<evidence type="ECO:0000313" key="8">
    <source>
        <dbReference type="EMBL" id="GMT28143.1"/>
    </source>
</evidence>
<dbReference type="Proteomes" id="UP001432322">
    <property type="component" value="Unassembled WGS sequence"/>
</dbReference>
<dbReference type="GO" id="GO:0005737">
    <property type="term" value="C:cytoplasm"/>
    <property type="evidence" value="ECO:0007669"/>
    <property type="project" value="UniProtKB-SubCell"/>
</dbReference>
<name>A0AAV5W9F3_9BILA</name>
<proteinExistence type="inferred from homology"/>
<evidence type="ECO:0000256" key="1">
    <source>
        <dbReference type="ARBA" id="ARBA00004496"/>
    </source>
</evidence>
<evidence type="ECO:0000313" key="9">
    <source>
        <dbReference type="Proteomes" id="UP001432322"/>
    </source>
</evidence>
<keyword evidence="9" id="KW-1185">Reference proteome</keyword>